<dbReference type="Pfam" id="PF00071">
    <property type="entry name" value="Ras"/>
    <property type="match status" value="1"/>
</dbReference>
<evidence type="ECO:0000256" key="3">
    <source>
        <dbReference type="SAM" id="MobiDB-lite"/>
    </source>
</evidence>
<dbReference type="NCBIfam" id="TIGR00231">
    <property type="entry name" value="small_GTP"/>
    <property type="match status" value="1"/>
</dbReference>
<dbReference type="GO" id="GO:0005525">
    <property type="term" value="F:GTP binding"/>
    <property type="evidence" value="ECO:0007669"/>
    <property type="project" value="UniProtKB-KW"/>
</dbReference>
<accession>X6M562</accession>
<dbReference type="PROSITE" id="PS51419">
    <property type="entry name" value="RAB"/>
    <property type="match status" value="1"/>
</dbReference>
<dbReference type="PRINTS" id="PR00449">
    <property type="entry name" value="RASTRNSFRMNG"/>
</dbReference>
<evidence type="ECO:0000313" key="4">
    <source>
        <dbReference type="EMBL" id="ETO09123.1"/>
    </source>
</evidence>
<organism evidence="4 5">
    <name type="scientific">Reticulomyxa filosa</name>
    <dbReference type="NCBI Taxonomy" id="46433"/>
    <lineage>
        <taxon>Eukaryota</taxon>
        <taxon>Sar</taxon>
        <taxon>Rhizaria</taxon>
        <taxon>Retaria</taxon>
        <taxon>Foraminifera</taxon>
        <taxon>Monothalamids</taxon>
        <taxon>Reticulomyxidae</taxon>
        <taxon>Reticulomyxa</taxon>
    </lineage>
</organism>
<dbReference type="CDD" id="cd00154">
    <property type="entry name" value="Rab"/>
    <property type="match status" value="1"/>
</dbReference>
<keyword evidence="2" id="KW-0342">GTP-binding</keyword>
<keyword evidence="5" id="KW-1185">Reference proteome</keyword>
<evidence type="ECO:0000256" key="1">
    <source>
        <dbReference type="ARBA" id="ARBA00022741"/>
    </source>
</evidence>
<keyword evidence="1" id="KW-0547">Nucleotide-binding</keyword>
<dbReference type="OrthoDB" id="10064100at2759"/>
<dbReference type="PANTHER" id="PTHR47977">
    <property type="entry name" value="RAS-RELATED PROTEIN RAB"/>
    <property type="match status" value="1"/>
</dbReference>
<dbReference type="InterPro" id="IPR005225">
    <property type="entry name" value="Small_GTP-bd"/>
</dbReference>
<protein>
    <submittedName>
        <fullName evidence="4">Uncharacterized protein</fullName>
    </submittedName>
</protein>
<dbReference type="SUPFAM" id="SSF52540">
    <property type="entry name" value="P-loop containing nucleoside triphosphate hydrolases"/>
    <property type="match status" value="1"/>
</dbReference>
<comment type="caution">
    <text evidence="4">The sequence shown here is derived from an EMBL/GenBank/DDBJ whole genome shotgun (WGS) entry which is preliminary data.</text>
</comment>
<sequence length="239" mass="26935">MLILEGFQDMNDLSQVTFADLIAMDMPRGHARRLLQQLSVLKQNESKDNSNDNDNGVILSTGKLPKSNNNNHLNINVLLLGDAFVGKTSLRKRMELNEFVLTNATNGVELSCLLGHFKDEPLQVTVWDPAGQERYAPIAKTFFRRAHGAAVVFSADDPSTWKGVEYWFNELDNNAPDDIEAILICNKIDVIENDHNYSETDYSYPLLQKAIEVARSRRMPLYLTSAKSGECVKQAFQEL</sequence>
<evidence type="ECO:0000256" key="2">
    <source>
        <dbReference type="ARBA" id="ARBA00023134"/>
    </source>
</evidence>
<evidence type="ECO:0000313" key="5">
    <source>
        <dbReference type="Proteomes" id="UP000023152"/>
    </source>
</evidence>
<proteinExistence type="predicted"/>
<gene>
    <name evidence="4" type="ORF">RFI_28264</name>
</gene>
<dbReference type="AlphaFoldDB" id="X6M562"/>
<dbReference type="InterPro" id="IPR027417">
    <property type="entry name" value="P-loop_NTPase"/>
</dbReference>
<name>X6M562_RETFI</name>
<dbReference type="InterPro" id="IPR050227">
    <property type="entry name" value="Rab"/>
</dbReference>
<dbReference type="EMBL" id="ASPP01024340">
    <property type="protein sequence ID" value="ETO09123.1"/>
    <property type="molecule type" value="Genomic_DNA"/>
</dbReference>
<dbReference type="Proteomes" id="UP000023152">
    <property type="component" value="Unassembled WGS sequence"/>
</dbReference>
<dbReference type="GO" id="GO:0003924">
    <property type="term" value="F:GTPase activity"/>
    <property type="evidence" value="ECO:0007669"/>
    <property type="project" value="InterPro"/>
</dbReference>
<dbReference type="FunFam" id="3.40.50.300:FF:001447">
    <property type="entry name" value="Ras-related protein Rab-1B"/>
    <property type="match status" value="1"/>
</dbReference>
<dbReference type="InterPro" id="IPR001806">
    <property type="entry name" value="Small_GTPase"/>
</dbReference>
<reference evidence="4 5" key="1">
    <citation type="journal article" date="2013" name="Curr. Biol.">
        <title>The Genome of the Foraminiferan Reticulomyxa filosa.</title>
        <authorList>
            <person name="Glockner G."/>
            <person name="Hulsmann N."/>
            <person name="Schleicher M."/>
            <person name="Noegel A.A."/>
            <person name="Eichinger L."/>
            <person name="Gallinger C."/>
            <person name="Pawlowski J."/>
            <person name="Sierra R."/>
            <person name="Euteneuer U."/>
            <person name="Pillet L."/>
            <person name="Moustafa A."/>
            <person name="Platzer M."/>
            <person name="Groth M."/>
            <person name="Szafranski K."/>
            <person name="Schliwa M."/>
        </authorList>
    </citation>
    <scope>NUCLEOTIDE SEQUENCE [LARGE SCALE GENOMIC DNA]</scope>
</reference>
<dbReference type="Gene3D" id="3.40.50.300">
    <property type="entry name" value="P-loop containing nucleotide triphosphate hydrolases"/>
    <property type="match status" value="1"/>
</dbReference>
<feature type="non-terminal residue" evidence="4">
    <location>
        <position position="239"/>
    </location>
</feature>
<dbReference type="SMART" id="SM00175">
    <property type="entry name" value="RAB"/>
    <property type="match status" value="1"/>
</dbReference>
<feature type="region of interest" description="Disordered" evidence="3">
    <location>
        <begin position="44"/>
        <end position="63"/>
    </location>
</feature>